<keyword evidence="2" id="KW-1185">Reference proteome</keyword>
<name>A0ABV5GT73_9FLAO</name>
<gene>
    <name evidence="1" type="ORF">ACFFVF_18685</name>
</gene>
<dbReference type="Proteomes" id="UP001589607">
    <property type="component" value="Unassembled WGS sequence"/>
</dbReference>
<reference evidence="1 2" key="1">
    <citation type="submission" date="2024-09" db="EMBL/GenBank/DDBJ databases">
        <authorList>
            <person name="Sun Q."/>
            <person name="Mori K."/>
        </authorList>
    </citation>
    <scope>NUCLEOTIDE SEQUENCE [LARGE SCALE GENOMIC DNA]</scope>
    <source>
        <strain evidence="1 2">CECT 7955</strain>
    </source>
</reference>
<dbReference type="RefSeq" id="WP_236452766.1">
    <property type="nucleotide sequence ID" value="NZ_CBCSGE010000001.1"/>
</dbReference>
<accession>A0ABV5GT73</accession>
<protein>
    <recommendedName>
        <fullName evidence="3">Outer membrane protein beta-barrel domain-containing protein</fullName>
    </recommendedName>
</protein>
<evidence type="ECO:0000313" key="1">
    <source>
        <dbReference type="EMBL" id="MFB9098538.1"/>
    </source>
</evidence>
<evidence type="ECO:0000313" key="2">
    <source>
        <dbReference type="Proteomes" id="UP001589607"/>
    </source>
</evidence>
<organism evidence="1 2">
    <name type="scientific">Flavobacterium jumunjinense</name>
    <dbReference type="NCBI Taxonomy" id="998845"/>
    <lineage>
        <taxon>Bacteria</taxon>
        <taxon>Pseudomonadati</taxon>
        <taxon>Bacteroidota</taxon>
        <taxon>Flavobacteriia</taxon>
        <taxon>Flavobacteriales</taxon>
        <taxon>Flavobacteriaceae</taxon>
        <taxon>Flavobacterium</taxon>
    </lineage>
</organism>
<evidence type="ECO:0008006" key="3">
    <source>
        <dbReference type="Google" id="ProtNLM"/>
    </source>
</evidence>
<dbReference type="EMBL" id="JBHMEY010000094">
    <property type="protein sequence ID" value="MFB9098538.1"/>
    <property type="molecule type" value="Genomic_DNA"/>
</dbReference>
<proteinExistence type="predicted"/>
<comment type="caution">
    <text evidence="1">The sequence shown here is derived from an EMBL/GenBank/DDBJ whole genome shotgun (WGS) entry which is preliminary data.</text>
</comment>
<sequence length="218" mass="25141">MKRYIVTIFLLIIFTQIQAQIYEIDSVKIDRFRVETGLFVPVGNLSNKMDVSKEIGVYYRIKAAHKDIVDVGFKGYFPEGSKEFTYYGRDSIYATRSKSFGLIALTKINKHYNFSLFKKEIIAEWTSGIGFNFLFFEDKESPENTSGTRINEDGNSETIIDTNSKALMSPFLSQGVGFTRKRIGLSFQYDFMPYNWFTKRIESSFGNSAFSLFVSYKI</sequence>